<dbReference type="EMBL" id="JAKXMK010000012">
    <property type="protein sequence ID" value="MCH6167094.1"/>
    <property type="molecule type" value="Genomic_DNA"/>
</dbReference>
<proteinExistence type="predicted"/>
<name>A0ABS9TEY1_9PSEU</name>
<feature type="transmembrane region" description="Helical" evidence="2">
    <location>
        <begin position="43"/>
        <end position="63"/>
    </location>
</feature>
<evidence type="ECO:0000313" key="3">
    <source>
        <dbReference type="EMBL" id="MCH6167094.1"/>
    </source>
</evidence>
<evidence type="ECO:0000256" key="1">
    <source>
        <dbReference type="SAM" id="MobiDB-lite"/>
    </source>
</evidence>
<feature type="region of interest" description="Disordered" evidence="1">
    <location>
        <begin position="1"/>
        <end position="29"/>
    </location>
</feature>
<sequence length="83" mass="8307">MPAASSDDGGATVRSRPLPGEPGGRHRRQLTPLARALDVIGRMGTLVMLTALLVVAATAGALVDGIPAGANATVTATYDRSGP</sequence>
<keyword evidence="2" id="KW-0812">Transmembrane</keyword>
<evidence type="ECO:0000256" key="2">
    <source>
        <dbReference type="SAM" id="Phobius"/>
    </source>
</evidence>
<accession>A0ABS9TEY1</accession>
<gene>
    <name evidence="3" type="ORF">MMF94_15525</name>
</gene>
<protein>
    <submittedName>
        <fullName evidence="3">Uncharacterized protein</fullName>
    </submittedName>
</protein>
<evidence type="ECO:0000313" key="4">
    <source>
        <dbReference type="Proteomes" id="UP001299970"/>
    </source>
</evidence>
<dbReference type="RefSeq" id="WP_241037279.1">
    <property type="nucleotide sequence ID" value="NZ_BAAAJF010000015.1"/>
</dbReference>
<comment type="caution">
    <text evidence="3">The sequence shown here is derived from an EMBL/GenBank/DDBJ whole genome shotgun (WGS) entry which is preliminary data.</text>
</comment>
<organism evidence="3 4">
    <name type="scientific">Pseudonocardia alaniniphila</name>
    <dbReference type="NCBI Taxonomy" id="75291"/>
    <lineage>
        <taxon>Bacteria</taxon>
        <taxon>Bacillati</taxon>
        <taxon>Actinomycetota</taxon>
        <taxon>Actinomycetes</taxon>
        <taxon>Pseudonocardiales</taxon>
        <taxon>Pseudonocardiaceae</taxon>
        <taxon>Pseudonocardia</taxon>
    </lineage>
</organism>
<dbReference type="Proteomes" id="UP001299970">
    <property type="component" value="Unassembled WGS sequence"/>
</dbReference>
<keyword evidence="4" id="KW-1185">Reference proteome</keyword>
<reference evidence="3 4" key="1">
    <citation type="submission" date="2022-03" db="EMBL/GenBank/DDBJ databases">
        <title>Pseudonocardia alaer sp. nov., a novel actinomycete isolated from reed forest soil.</title>
        <authorList>
            <person name="Wang L."/>
        </authorList>
    </citation>
    <scope>NUCLEOTIDE SEQUENCE [LARGE SCALE GENOMIC DNA]</scope>
    <source>
        <strain evidence="3 4">Y-16303</strain>
    </source>
</reference>
<keyword evidence="2" id="KW-1133">Transmembrane helix</keyword>
<keyword evidence="2" id="KW-0472">Membrane</keyword>